<organism evidence="2">
    <name type="scientific">Anguilla anguilla</name>
    <name type="common">European freshwater eel</name>
    <name type="synonym">Muraena anguilla</name>
    <dbReference type="NCBI Taxonomy" id="7936"/>
    <lineage>
        <taxon>Eukaryota</taxon>
        <taxon>Metazoa</taxon>
        <taxon>Chordata</taxon>
        <taxon>Craniata</taxon>
        <taxon>Vertebrata</taxon>
        <taxon>Euteleostomi</taxon>
        <taxon>Actinopterygii</taxon>
        <taxon>Neopterygii</taxon>
        <taxon>Teleostei</taxon>
        <taxon>Anguilliformes</taxon>
        <taxon>Anguillidae</taxon>
        <taxon>Anguilla</taxon>
    </lineage>
</organism>
<feature type="region of interest" description="Disordered" evidence="1">
    <location>
        <begin position="1"/>
        <end position="33"/>
    </location>
</feature>
<dbReference type="EMBL" id="GBXM01025905">
    <property type="protein sequence ID" value="JAH82672.1"/>
    <property type="molecule type" value="Transcribed_RNA"/>
</dbReference>
<evidence type="ECO:0000313" key="2">
    <source>
        <dbReference type="EMBL" id="JAH82672.1"/>
    </source>
</evidence>
<accession>A0A0E9VX59</accession>
<protein>
    <submittedName>
        <fullName evidence="2">Uncharacterized protein</fullName>
    </submittedName>
</protein>
<reference evidence="2" key="1">
    <citation type="submission" date="2014-11" db="EMBL/GenBank/DDBJ databases">
        <authorList>
            <person name="Amaro Gonzalez C."/>
        </authorList>
    </citation>
    <scope>NUCLEOTIDE SEQUENCE</scope>
</reference>
<feature type="compositionally biased region" description="Polar residues" evidence="1">
    <location>
        <begin position="20"/>
        <end position="33"/>
    </location>
</feature>
<name>A0A0E9VX59_ANGAN</name>
<dbReference type="AlphaFoldDB" id="A0A0E9VX59"/>
<sequence length="33" mass="3845">MLSVPLSREIRRPRDRQKRSTMSNDTPQVSLSC</sequence>
<proteinExistence type="predicted"/>
<reference evidence="2" key="2">
    <citation type="journal article" date="2015" name="Fish Shellfish Immunol.">
        <title>Early steps in the European eel (Anguilla anguilla)-Vibrio vulnificus interaction in the gills: Role of the RtxA13 toxin.</title>
        <authorList>
            <person name="Callol A."/>
            <person name="Pajuelo D."/>
            <person name="Ebbesson L."/>
            <person name="Teles M."/>
            <person name="MacKenzie S."/>
            <person name="Amaro C."/>
        </authorList>
    </citation>
    <scope>NUCLEOTIDE SEQUENCE</scope>
</reference>
<evidence type="ECO:0000256" key="1">
    <source>
        <dbReference type="SAM" id="MobiDB-lite"/>
    </source>
</evidence>